<reference evidence="1 2" key="1">
    <citation type="journal article" date="2021" name="Plant Biotechnol. J.">
        <title>Multi-omics assisted identification of the key and species-specific regulatory components of drought-tolerant mechanisms in Gossypium stocksii.</title>
        <authorList>
            <person name="Yu D."/>
            <person name="Ke L."/>
            <person name="Zhang D."/>
            <person name="Wu Y."/>
            <person name="Sun Y."/>
            <person name="Mei J."/>
            <person name="Sun J."/>
            <person name="Sun Y."/>
        </authorList>
    </citation>
    <scope>NUCLEOTIDE SEQUENCE [LARGE SCALE GENOMIC DNA]</scope>
    <source>
        <strain evidence="2">cv. E1</strain>
        <tissue evidence="1">Leaf</tissue>
    </source>
</reference>
<proteinExistence type="predicted"/>
<gene>
    <name evidence="1" type="ORF">J1N35_037431</name>
</gene>
<sequence>MELSKDLITRARAKLFKEALFTRIWDETMLEHIDEARSSSIKTPCTLVQFELSSLLGSQAPFSSNQLI</sequence>
<organism evidence="1 2">
    <name type="scientific">Gossypium stocksii</name>
    <dbReference type="NCBI Taxonomy" id="47602"/>
    <lineage>
        <taxon>Eukaryota</taxon>
        <taxon>Viridiplantae</taxon>
        <taxon>Streptophyta</taxon>
        <taxon>Embryophyta</taxon>
        <taxon>Tracheophyta</taxon>
        <taxon>Spermatophyta</taxon>
        <taxon>Magnoliopsida</taxon>
        <taxon>eudicotyledons</taxon>
        <taxon>Gunneridae</taxon>
        <taxon>Pentapetalae</taxon>
        <taxon>rosids</taxon>
        <taxon>malvids</taxon>
        <taxon>Malvales</taxon>
        <taxon>Malvaceae</taxon>
        <taxon>Malvoideae</taxon>
        <taxon>Gossypium</taxon>
    </lineage>
</organism>
<dbReference type="EMBL" id="JAIQCV010000011">
    <property type="protein sequence ID" value="KAH1046647.1"/>
    <property type="molecule type" value="Genomic_DNA"/>
</dbReference>
<evidence type="ECO:0000313" key="2">
    <source>
        <dbReference type="Proteomes" id="UP000828251"/>
    </source>
</evidence>
<comment type="caution">
    <text evidence="1">The sequence shown here is derived from an EMBL/GenBank/DDBJ whole genome shotgun (WGS) entry which is preliminary data.</text>
</comment>
<dbReference type="AlphaFoldDB" id="A0A9D3UK05"/>
<evidence type="ECO:0000313" key="1">
    <source>
        <dbReference type="EMBL" id="KAH1046647.1"/>
    </source>
</evidence>
<name>A0A9D3UK05_9ROSI</name>
<dbReference type="Proteomes" id="UP000828251">
    <property type="component" value="Unassembled WGS sequence"/>
</dbReference>
<accession>A0A9D3UK05</accession>
<keyword evidence="2" id="KW-1185">Reference proteome</keyword>
<protein>
    <submittedName>
        <fullName evidence="1">Uncharacterized protein</fullName>
    </submittedName>
</protein>